<dbReference type="Pfam" id="PF00459">
    <property type="entry name" value="Inositol_P"/>
    <property type="match status" value="1"/>
</dbReference>
<evidence type="ECO:0000256" key="7">
    <source>
        <dbReference type="ARBA" id="ARBA00022692"/>
    </source>
</evidence>
<dbReference type="GO" id="GO:0005794">
    <property type="term" value="C:Golgi apparatus"/>
    <property type="evidence" value="ECO:0007669"/>
    <property type="project" value="UniProtKB-ARBA"/>
</dbReference>
<evidence type="ECO:0000256" key="10">
    <source>
        <dbReference type="ARBA" id="ARBA00022842"/>
    </source>
</evidence>
<evidence type="ECO:0000256" key="12">
    <source>
        <dbReference type="ARBA" id="ARBA00023136"/>
    </source>
</evidence>
<evidence type="ECO:0000256" key="8">
    <source>
        <dbReference type="ARBA" id="ARBA00022723"/>
    </source>
</evidence>
<dbReference type="EC" id="3.1.3.25" evidence="6"/>
<evidence type="ECO:0000256" key="2">
    <source>
        <dbReference type="ARBA" id="ARBA00001946"/>
    </source>
</evidence>
<evidence type="ECO:0000256" key="9">
    <source>
        <dbReference type="ARBA" id="ARBA00022801"/>
    </source>
</evidence>
<evidence type="ECO:0000256" key="3">
    <source>
        <dbReference type="ARBA" id="ARBA00004167"/>
    </source>
</evidence>
<dbReference type="InterPro" id="IPR050725">
    <property type="entry name" value="CysQ/Inositol_MonoPase"/>
</dbReference>
<keyword evidence="19" id="KW-1185">Reference proteome</keyword>
<organism evidence="18 19">
    <name type="scientific">Neolamprologus brichardi</name>
    <name type="common">Fairy cichlid</name>
    <name type="synonym">Lamprologus brichardi</name>
    <dbReference type="NCBI Taxonomy" id="32507"/>
    <lineage>
        <taxon>Eukaryota</taxon>
        <taxon>Metazoa</taxon>
        <taxon>Chordata</taxon>
        <taxon>Craniata</taxon>
        <taxon>Vertebrata</taxon>
        <taxon>Euteleostomi</taxon>
        <taxon>Actinopterygii</taxon>
        <taxon>Neopterygii</taxon>
        <taxon>Teleostei</taxon>
        <taxon>Neoteleostei</taxon>
        <taxon>Acanthomorphata</taxon>
        <taxon>Ovalentaria</taxon>
        <taxon>Cichlomorphae</taxon>
        <taxon>Cichliformes</taxon>
        <taxon>Cichlidae</taxon>
        <taxon>African cichlids</taxon>
        <taxon>Pseudocrenilabrinae</taxon>
        <taxon>Lamprologini</taxon>
        <taxon>Neolamprologus</taxon>
    </lineage>
</organism>
<reference evidence="18" key="2">
    <citation type="submission" date="2025-09" db="UniProtKB">
        <authorList>
            <consortium name="Ensembl"/>
        </authorList>
    </citation>
    <scope>IDENTIFICATION</scope>
</reference>
<dbReference type="GO" id="GO:0008254">
    <property type="term" value="F:3'-nucleotidase activity"/>
    <property type="evidence" value="ECO:0007669"/>
    <property type="project" value="TreeGrafter"/>
</dbReference>
<dbReference type="GO" id="GO:0052834">
    <property type="term" value="F:inositol monophosphate phosphatase activity"/>
    <property type="evidence" value="ECO:0007669"/>
    <property type="project" value="UniProtKB-EC"/>
</dbReference>
<evidence type="ECO:0000256" key="13">
    <source>
        <dbReference type="ARBA" id="ARBA00042119"/>
    </source>
</evidence>
<evidence type="ECO:0000256" key="11">
    <source>
        <dbReference type="ARBA" id="ARBA00022989"/>
    </source>
</evidence>
<dbReference type="Gene3D" id="3.30.540.10">
    <property type="entry name" value="Fructose-1,6-Bisphosphatase, subunit A, domain 1"/>
    <property type="match status" value="2"/>
</dbReference>
<evidence type="ECO:0000256" key="1">
    <source>
        <dbReference type="ARBA" id="ARBA00001033"/>
    </source>
</evidence>
<accession>A0A3Q4GCZ2</accession>
<dbReference type="Ensembl" id="ENSNBRT00000000869.1">
    <property type="protein sequence ID" value="ENSNBRP00000000822.1"/>
    <property type="gene ID" value="ENSNBRG00000000685.1"/>
</dbReference>
<dbReference type="PROSITE" id="PS00630">
    <property type="entry name" value="IMP_2"/>
    <property type="match status" value="1"/>
</dbReference>
<dbReference type="PANTHER" id="PTHR43028">
    <property type="entry name" value="3'(2'),5'-BISPHOSPHATE NUCLEOTIDASE 1"/>
    <property type="match status" value="1"/>
</dbReference>
<name>A0A3Q4GCZ2_NEOBR</name>
<dbReference type="FunFam" id="3.40.190.80:FF:000007">
    <property type="entry name" value="Blast:Putative inositol monophosphatase 3"/>
    <property type="match status" value="1"/>
</dbReference>
<keyword evidence="11" id="KW-1133">Transmembrane helix</keyword>
<evidence type="ECO:0000256" key="6">
    <source>
        <dbReference type="ARBA" id="ARBA00013106"/>
    </source>
</evidence>
<comment type="pathway">
    <text evidence="4">Polyol metabolism; myo-inositol biosynthesis; myo-inositol from D-glucose 6-phosphate: step 2/2.</text>
</comment>
<comment type="subcellular location">
    <subcellularLocation>
        <location evidence="3">Membrane</location>
        <topology evidence="3">Single-pass membrane protein</topology>
    </subcellularLocation>
</comment>
<keyword evidence="12" id="KW-0472">Membrane</keyword>
<dbReference type="STRING" id="32507.ENSNBRP00000000822"/>
<dbReference type="Proteomes" id="UP000261580">
    <property type="component" value="Unassembled WGS sequence"/>
</dbReference>
<evidence type="ECO:0000256" key="4">
    <source>
        <dbReference type="ARBA" id="ARBA00005152"/>
    </source>
</evidence>
<sequence length="327" mass="35545">MAPMGIRLSPLGVAVFCLLGVGVIYHLYSGVISSRLAAFRQRRTVDLRDLLAVSVEAAELGGKEVKQVREENVLQEKSKGKTKEGANDPFTMGDLQSHRKMFYLLKNTFPEVTVSPDFFTSACCLEISWENTNDLALYLLAGEVCWLLYNLVKYVTTMVCVAVDGKPVIGVVHQPFAGFTAWAVVGHGSNVNRRSSYNASPKKVIVSRSHSGKVKNYIRNAFGNSTTIIEAGGAGYKVLSLLDTHSSETSLTEEADVYVHTTVIKKWDICAGAALLTELGGQMTTLKGENIDYRGTPVNEGGLVASVGIDHEALLKRLPGNTDNDKQ</sequence>
<keyword evidence="7" id="KW-0812">Transmembrane</keyword>
<dbReference type="GeneTree" id="ENSGT00940000164879"/>
<comment type="catalytic activity">
    <reaction evidence="1">
        <text>a myo-inositol phosphate + H2O = myo-inositol + phosphate</text>
        <dbReference type="Rhea" id="RHEA:24056"/>
        <dbReference type="ChEBI" id="CHEBI:15377"/>
        <dbReference type="ChEBI" id="CHEBI:17268"/>
        <dbReference type="ChEBI" id="CHEBI:43474"/>
        <dbReference type="ChEBI" id="CHEBI:84139"/>
        <dbReference type="EC" id="3.1.3.25"/>
    </reaction>
</comment>
<evidence type="ECO:0000313" key="19">
    <source>
        <dbReference type="Proteomes" id="UP000261580"/>
    </source>
</evidence>
<evidence type="ECO:0000256" key="14">
    <source>
        <dbReference type="ARBA" id="ARBA00042166"/>
    </source>
</evidence>
<evidence type="ECO:0000256" key="5">
    <source>
        <dbReference type="ARBA" id="ARBA00009759"/>
    </source>
</evidence>
<dbReference type="PANTHER" id="PTHR43028:SF4">
    <property type="entry name" value="INOSITOL MONOPHOSPHATASE 3"/>
    <property type="match status" value="1"/>
</dbReference>
<keyword evidence="10 17" id="KW-0460">Magnesium</keyword>
<dbReference type="GO" id="GO:0046872">
    <property type="term" value="F:metal ion binding"/>
    <property type="evidence" value="ECO:0007669"/>
    <property type="project" value="UniProtKB-KW"/>
</dbReference>
<dbReference type="FunFam" id="3.30.540.10:FF:000012">
    <property type="entry name" value="Blast:Putative inositol monophosphatase 3"/>
    <property type="match status" value="1"/>
</dbReference>
<dbReference type="GO" id="GO:0046854">
    <property type="term" value="P:phosphatidylinositol phosphate biosynthetic process"/>
    <property type="evidence" value="ECO:0007669"/>
    <property type="project" value="InterPro"/>
</dbReference>
<dbReference type="OMA" id="DELHKQP"/>
<evidence type="ECO:0000256" key="15">
    <source>
        <dbReference type="ARBA" id="ARBA00042949"/>
    </source>
</evidence>
<keyword evidence="8 17" id="KW-0479">Metal-binding</keyword>
<dbReference type="Bgee" id="ENSNBRG00000000685">
    <property type="expression patterns" value="Expressed in muscle tissue and 8 other cell types or tissues"/>
</dbReference>
<reference evidence="18" key="1">
    <citation type="submission" date="2025-08" db="UniProtKB">
        <authorList>
            <consortium name="Ensembl"/>
        </authorList>
    </citation>
    <scope>IDENTIFICATION</scope>
</reference>
<comment type="similarity">
    <text evidence="5">Belongs to the inositol monophosphatase superfamily.</text>
</comment>
<evidence type="ECO:0000313" key="18">
    <source>
        <dbReference type="Ensembl" id="ENSNBRP00000000822.1"/>
    </source>
</evidence>
<dbReference type="InterPro" id="IPR000760">
    <property type="entry name" value="Inositol_monophosphatase-like"/>
</dbReference>
<dbReference type="GO" id="GO:0016020">
    <property type="term" value="C:membrane"/>
    <property type="evidence" value="ECO:0007669"/>
    <property type="project" value="UniProtKB-SubCell"/>
</dbReference>
<dbReference type="InterPro" id="IPR020550">
    <property type="entry name" value="Inositol_monophosphatase_CS"/>
</dbReference>
<feature type="binding site" evidence="17">
    <location>
        <position position="268"/>
    </location>
    <ligand>
        <name>Mg(2+)</name>
        <dbReference type="ChEBI" id="CHEBI:18420"/>
        <label>1</label>
        <note>catalytic</note>
    </ligand>
</feature>
<dbReference type="AlphaFoldDB" id="A0A3Q4GCZ2"/>
<dbReference type="Gene3D" id="3.40.190.80">
    <property type="match status" value="1"/>
</dbReference>
<comment type="cofactor">
    <cofactor evidence="2 17">
        <name>Mg(2+)</name>
        <dbReference type="ChEBI" id="CHEBI:18420"/>
    </cofactor>
</comment>
<protein>
    <recommendedName>
        <fullName evidence="6">inositol-phosphate phosphatase</fullName>
        <ecNumber evidence="6">3.1.3.25</ecNumber>
    </recommendedName>
    <alternativeName>
        <fullName evidence="16">3'(2'), 5'-bisphosphate nucleotidase 2</fullName>
    </alternativeName>
    <alternativeName>
        <fullName evidence="14">Inositol monophosphatase domain-containing protein 1</fullName>
    </alternativeName>
    <alternativeName>
        <fullName evidence="15">Inositol-1(or 4)-monophosphatase 3</fullName>
    </alternativeName>
    <alternativeName>
        <fullName evidence="13">Myo-inositol monophosphatase A3</fullName>
    </alternativeName>
</protein>
<proteinExistence type="inferred from homology"/>
<evidence type="ECO:0000256" key="17">
    <source>
        <dbReference type="PIRSR" id="PIRSR600760-2"/>
    </source>
</evidence>
<keyword evidence="9" id="KW-0378">Hydrolase</keyword>
<dbReference type="SUPFAM" id="SSF56655">
    <property type="entry name" value="Carbohydrate phosphatase"/>
    <property type="match status" value="1"/>
</dbReference>
<evidence type="ECO:0000256" key="16">
    <source>
        <dbReference type="ARBA" id="ARBA00043030"/>
    </source>
</evidence>